<dbReference type="SUPFAM" id="SSF57884">
    <property type="entry name" value="Ada DNA repair protein, N-terminal domain (N-Ada 10)"/>
    <property type="match status" value="1"/>
</dbReference>
<dbReference type="GO" id="GO:0006281">
    <property type="term" value="P:DNA repair"/>
    <property type="evidence" value="ECO:0007669"/>
    <property type="project" value="InterPro"/>
</dbReference>
<keyword evidence="4" id="KW-1185">Reference proteome</keyword>
<dbReference type="OrthoDB" id="894286at2"/>
<name>A0A2T2YDR0_9BACT</name>
<evidence type="ECO:0000256" key="1">
    <source>
        <dbReference type="ARBA" id="ARBA00023159"/>
    </source>
</evidence>
<protein>
    <submittedName>
        <fullName evidence="3">Metal-binding protein</fullName>
    </submittedName>
</protein>
<evidence type="ECO:0000313" key="3">
    <source>
        <dbReference type="EMBL" id="PSR53650.1"/>
    </source>
</evidence>
<dbReference type="InterPro" id="IPR035451">
    <property type="entry name" value="Ada-like_dom_sf"/>
</dbReference>
<dbReference type="InterPro" id="IPR004026">
    <property type="entry name" value="Ada_DNA_repair_Zn-bd"/>
</dbReference>
<comment type="caution">
    <text evidence="3">The sequence shown here is derived from an EMBL/GenBank/DDBJ whole genome shotgun (WGS) entry which is preliminary data.</text>
</comment>
<dbReference type="GO" id="GO:0008168">
    <property type="term" value="F:methyltransferase activity"/>
    <property type="evidence" value="ECO:0007669"/>
    <property type="project" value="InterPro"/>
</dbReference>
<organism evidence="3 4">
    <name type="scientific">Adhaeribacter arboris</name>
    <dbReference type="NCBI Taxonomy" id="2072846"/>
    <lineage>
        <taxon>Bacteria</taxon>
        <taxon>Pseudomonadati</taxon>
        <taxon>Bacteroidota</taxon>
        <taxon>Cytophagia</taxon>
        <taxon>Cytophagales</taxon>
        <taxon>Hymenobacteraceae</taxon>
        <taxon>Adhaeribacter</taxon>
    </lineage>
</organism>
<proteinExistence type="predicted"/>
<dbReference type="EMBL" id="PYFT01000001">
    <property type="protein sequence ID" value="PSR53650.1"/>
    <property type="molecule type" value="Genomic_DNA"/>
</dbReference>
<dbReference type="GO" id="GO:0008270">
    <property type="term" value="F:zinc ion binding"/>
    <property type="evidence" value="ECO:0007669"/>
    <property type="project" value="InterPro"/>
</dbReference>
<dbReference type="GO" id="GO:0006355">
    <property type="term" value="P:regulation of DNA-templated transcription"/>
    <property type="evidence" value="ECO:0007669"/>
    <property type="project" value="InterPro"/>
</dbReference>
<dbReference type="GO" id="GO:0003677">
    <property type="term" value="F:DNA binding"/>
    <property type="evidence" value="ECO:0007669"/>
    <property type="project" value="InterPro"/>
</dbReference>
<gene>
    <name evidence="3" type="ORF">AHMF7605_08995</name>
</gene>
<dbReference type="Pfam" id="PF02805">
    <property type="entry name" value="Ada_Zn_binding"/>
    <property type="match status" value="1"/>
</dbReference>
<dbReference type="RefSeq" id="WP_106928487.1">
    <property type="nucleotide sequence ID" value="NZ_PYFT01000001.1"/>
</dbReference>
<dbReference type="Gene3D" id="3.40.10.10">
    <property type="entry name" value="DNA Methylphosphotriester Repair Domain"/>
    <property type="match status" value="1"/>
</dbReference>
<evidence type="ECO:0000259" key="2">
    <source>
        <dbReference type="Pfam" id="PF02805"/>
    </source>
</evidence>
<keyword evidence="1" id="KW-0010">Activator</keyword>
<dbReference type="AlphaFoldDB" id="A0A2T2YDR0"/>
<feature type="domain" description="Ada DNA repair metal-binding" evidence="2">
    <location>
        <begin position="21"/>
        <end position="68"/>
    </location>
</feature>
<accession>A0A2T2YDR0</accession>
<dbReference type="Proteomes" id="UP000240357">
    <property type="component" value="Unassembled WGS sequence"/>
</dbReference>
<sequence>MTLHIEISHKELQKQIRLKQIVLGGNQKLKIYGHLNCASGKRMKKENRVFFVSEAEAQNQGFRPCGHCMAAEFRNWKNGLI</sequence>
<evidence type="ECO:0000313" key="4">
    <source>
        <dbReference type="Proteomes" id="UP000240357"/>
    </source>
</evidence>
<reference evidence="3 4" key="1">
    <citation type="submission" date="2018-03" db="EMBL/GenBank/DDBJ databases">
        <title>Adhaeribacter sp. HMF7605 Genome sequencing and assembly.</title>
        <authorList>
            <person name="Kang H."/>
            <person name="Kang J."/>
            <person name="Cha I."/>
            <person name="Kim H."/>
            <person name="Joh K."/>
        </authorList>
    </citation>
    <scope>NUCLEOTIDE SEQUENCE [LARGE SCALE GENOMIC DNA]</scope>
    <source>
        <strain evidence="3 4">HMF7605</strain>
    </source>
</reference>